<dbReference type="AlphaFoldDB" id="A0A0M0JG44"/>
<dbReference type="OrthoDB" id="10266568at2759"/>
<gene>
    <name evidence="1" type="ORF">Ctob_011823</name>
</gene>
<proteinExistence type="predicted"/>
<organism evidence="1 2">
    <name type="scientific">Chrysochromulina tobinii</name>
    <dbReference type="NCBI Taxonomy" id="1460289"/>
    <lineage>
        <taxon>Eukaryota</taxon>
        <taxon>Haptista</taxon>
        <taxon>Haptophyta</taxon>
        <taxon>Prymnesiophyceae</taxon>
        <taxon>Prymnesiales</taxon>
        <taxon>Chrysochromulinaceae</taxon>
        <taxon>Chrysochromulina</taxon>
    </lineage>
</organism>
<evidence type="ECO:0000313" key="1">
    <source>
        <dbReference type="EMBL" id="KOO25425.1"/>
    </source>
</evidence>
<dbReference type="PANTHER" id="PTHR10476">
    <property type="entry name" value="CHARGED MULTIVESICULAR BODY PROTEIN"/>
    <property type="match status" value="1"/>
</dbReference>
<dbReference type="Proteomes" id="UP000037460">
    <property type="component" value="Unassembled WGS sequence"/>
</dbReference>
<name>A0A0M0JG44_9EUKA</name>
<reference evidence="2" key="1">
    <citation type="journal article" date="2015" name="PLoS Genet.">
        <title>Genome Sequence and Transcriptome Analyses of Chrysochromulina tobin: Metabolic Tools for Enhanced Algal Fitness in the Prominent Order Prymnesiales (Haptophyceae).</title>
        <authorList>
            <person name="Hovde B.T."/>
            <person name="Deodato C.R."/>
            <person name="Hunsperger H.M."/>
            <person name="Ryken S.A."/>
            <person name="Yost W."/>
            <person name="Jha R.K."/>
            <person name="Patterson J."/>
            <person name="Monnat R.J. Jr."/>
            <person name="Barlow S.B."/>
            <person name="Starkenburg S.R."/>
            <person name="Cattolico R.A."/>
        </authorList>
    </citation>
    <scope>NUCLEOTIDE SEQUENCE</scope>
    <source>
        <strain evidence="2">CCMP291</strain>
    </source>
</reference>
<dbReference type="EMBL" id="JWZX01002976">
    <property type="protein sequence ID" value="KOO25425.1"/>
    <property type="molecule type" value="Genomic_DNA"/>
</dbReference>
<keyword evidence="2" id="KW-1185">Reference proteome</keyword>
<dbReference type="GO" id="GO:0007034">
    <property type="term" value="P:vacuolar transport"/>
    <property type="evidence" value="ECO:0007669"/>
    <property type="project" value="InterPro"/>
</dbReference>
<sequence>MSWLFESQESVMQKQLFQLKFTSKQMARAHKKAEKDEAAELLKVKKAMQKGDEGTARIYAQNAIRMKTMGQNYLRLSSRLDAVASRVEGALKMKAVTKQMGGVVSGMDKILATMDVEKIGQVMDKFEASFEQIDVVSSYVESAMSSTTSSVTDESAVDSLIAQMQASVGLDIGSKALAAGSGTIAAPVGTSDPGTDDSALEQRLAALRQ</sequence>
<dbReference type="Pfam" id="PF03357">
    <property type="entry name" value="Snf7"/>
    <property type="match status" value="1"/>
</dbReference>
<dbReference type="InterPro" id="IPR005024">
    <property type="entry name" value="Snf7_fam"/>
</dbReference>
<evidence type="ECO:0000313" key="2">
    <source>
        <dbReference type="Proteomes" id="UP000037460"/>
    </source>
</evidence>
<dbReference type="Gene3D" id="6.10.140.1230">
    <property type="match status" value="1"/>
</dbReference>
<comment type="caution">
    <text evidence="1">The sequence shown here is derived from an EMBL/GenBank/DDBJ whole genome shotgun (WGS) entry which is preliminary data.</text>
</comment>
<accession>A0A0M0JG44</accession>
<protein>
    <submittedName>
        <fullName evidence="1">Charged multivesicular body protein 1b-like protein</fullName>
    </submittedName>
</protein>